<dbReference type="GO" id="GO:0016567">
    <property type="term" value="P:protein ubiquitination"/>
    <property type="evidence" value="ECO:0007669"/>
    <property type="project" value="TreeGrafter"/>
</dbReference>
<evidence type="ECO:0000256" key="7">
    <source>
        <dbReference type="ARBA" id="ARBA00022833"/>
    </source>
</evidence>
<dbReference type="SMART" id="SM00184">
    <property type="entry name" value="RING"/>
    <property type="match status" value="1"/>
</dbReference>
<sequence length="479" mass="52545">MAMAEVAEFHSSDTDDEEVEDDASLWSHPCASQPAVVRDLHPGGEQSPHLERRPADPGIFLPVFTPSVHHLSSIHIDGQIPLDSDSESSYMDDQVTLALDLFDGCSPRPESGGASQMDFSSNFVDSFSIGVFDGVEDMGSDYLELGPELGLGFGLEKPEDEGGGAGTDSDDDEGLDLGGDGFFVGGGRMTSAPGAADSEPSRSPEGEGLRIVGFGSDSESDEEIEIACRMRTNLEGGDVPDVGLPLPWDSLRIEEERGDPNEDFDWEEVEVTMNEREVVGTVFVDEDSSIASEEENPVVEWELQEGEGGAIHTVEWEVLLAMNNLDRNAPVEPEDAESYQGEEHNDYHIHTSEYEVLFDQVVDHDNFIKGGPPAAKLVIERLPSVVLTQLDVANNNTFCAVCKDEISLEEKAKRLPCSHHYHTGCILPWLRIRNTCPVCRHELPTDDANYENWRSWRAASSVAVEDSQVRYEIGMFPGE</sequence>
<comment type="caution">
    <text evidence="11">The sequence shown here is derived from an EMBL/GenBank/DDBJ whole genome shotgun (WGS) entry which is preliminary data.</text>
</comment>
<keyword evidence="12" id="KW-1185">Reference proteome</keyword>
<gene>
    <name evidence="11" type="ORF">Taro_049284</name>
</gene>
<organism evidence="11 12">
    <name type="scientific">Colocasia esculenta</name>
    <name type="common">Wild taro</name>
    <name type="synonym">Arum esculentum</name>
    <dbReference type="NCBI Taxonomy" id="4460"/>
    <lineage>
        <taxon>Eukaryota</taxon>
        <taxon>Viridiplantae</taxon>
        <taxon>Streptophyta</taxon>
        <taxon>Embryophyta</taxon>
        <taxon>Tracheophyta</taxon>
        <taxon>Spermatophyta</taxon>
        <taxon>Magnoliopsida</taxon>
        <taxon>Liliopsida</taxon>
        <taxon>Araceae</taxon>
        <taxon>Aroideae</taxon>
        <taxon>Colocasieae</taxon>
        <taxon>Colocasia</taxon>
    </lineage>
</organism>
<evidence type="ECO:0000256" key="4">
    <source>
        <dbReference type="ARBA" id="ARBA00022723"/>
    </source>
</evidence>
<feature type="compositionally biased region" description="Acidic residues" evidence="9">
    <location>
        <begin position="14"/>
        <end position="23"/>
    </location>
</feature>
<dbReference type="EC" id="2.3.2.27" evidence="2"/>
<dbReference type="EMBL" id="NMUH01006955">
    <property type="protein sequence ID" value="MQM16329.1"/>
    <property type="molecule type" value="Genomic_DNA"/>
</dbReference>
<dbReference type="GO" id="GO:0008270">
    <property type="term" value="F:zinc ion binding"/>
    <property type="evidence" value="ECO:0007669"/>
    <property type="project" value="UniProtKB-KW"/>
</dbReference>
<feature type="compositionally biased region" description="Basic and acidic residues" evidence="9">
    <location>
        <begin position="199"/>
        <end position="208"/>
    </location>
</feature>
<dbReference type="Pfam" id="PF13639">
    <property type="entry name" value="zf-RING_2"/>
    <property type="match status" value="1"/>
</dbReference>
<dbReference type="AlphaFoldDB" id="A0A843XAF0"/>
<keyword evidence="3" id="KW-0808">Transferase</keyword>
<evidence type="ECO:0000256" key="3">
    <source>
        <dbReference type="ARBA" id="ARBA00022679"/>
    </source>
</evidence>
<dbReference type="OrthoDB" id="8062037at2759"/>
<protein>
    <recommendedName>
        <fullName evidence="2">RING-type E3 ubiquitin transferase</fullName>
        <ecNumber evidence="2">2.3.2.27</ecNumber>
    </recommendedName>
</protein>
<dbReference type="FunFam" id="3.30.40.10:FF:000022">
    <property type="entry name" value="E3 ubiquitin-protein ligase RING1-like"/>
    <property type="match status" value="1"/>
</dbReference>
<evidence type="ECO:0000256" key="5">
    <source>
        <dbReference type="ARBA" id="ARBA00022771"/>
    </source>
</evidence>
<dbReference type="Proteomes" id="UP000652761">
    <property type="component" value="Unassembled WGS sequence"/>
</dbReference>
<feature type="compositionally biased region" description="Gly residues" evidence="9">
    <location>
        <begin position="176"/>
        <end position="188"/>
    </location>
</feature>
<comment type="catalytic activity">
    <reaction evidence="1">
        <text>S-ubiquitinyl-[E2 ubiquitin-conjugating enzyme]-L-cysteine + [acceptor protein]-L-lysine = [E2 ubiquitin-conjugating enzyme]-L-cysteine + N(6)-ubiquitinyl-[acceptor protein]-L-lysine.</text>
        <dbReference type="EC" id="2.3.2.27"/>
    </reaction>
</comment>
<name>A0A843XAF0_COLES</name>
<dbReference type="InterPro" id="IPR013083">
    <property type="entry name" value="Znf_RING/FYVE/PHD"/>
</dbReference>
<keyword evidence="6" id="KW-0833">Ubl conjugation pathway</keyword>
<keyword evidence="4" id="KW-0479">Metal-binding</keyword>
<evidence type="ECO:0000256" key="2">
    <source>
        <dbReference type="ARBA" id="ARBA00012483"/>
    </source>
</evidence>
<reference evidence="11" key="1">
    <citation type="submission" date="2017-07" db="EMBL/GenBank/DDBJ databases">
        <title>Taro Niue Genome Assembly and Annotation.</title>
        <authorList>
            <person name="Atibalentja N."/>
            <person name="Keating K."/>
            <person name="Fields C.J."/>
        </authorList>
    </citation>
    <scope>NUCLEOTIDE SEQUENCE</scope>
    <source>
        <strain evidence="11">Niue_2</strain>
        <tissue evidence="11">Leaf</tissue>
    </source>
</reference>
<evidence type="ECO:0000256" key="6">
    <source>
        <dbReference type="ARBA" id="ARBA00022786"/>
    </source>
</evidence>
<feature type="domain" description="RING-type" evidence="10">
    <location>
        <begin position="399"/>
        <end position="440"/>
    </location>
</feature>
<feature type="compositionally biased region" description="Acidic residues" evidence="9">
    <location>
        <begin position="158"/>
        <end position="175"/>
    </location>
</feature>
<dbReference type="Gene3D" id="3.30.40.10">
    <property type="entry name" value="Zinc/RING finger domain, C3HC4 (zinc finger)"/>
    <property type="match status" value="1"/>
</dbReference>
<dbReference type="GO" id="GO:0061630">
    <property type="term" value="F:ubiquitin protein ligase activity"/>
    <property type="evidence" value="ECO:0007669"/>
    <property type="project" value="UniProtKB-EC"/>
</dbReference>
<evidence type="ECO:0000313" key="11">
    <source>
        <dbReference type="EMBL" id="MQM16329.1"/>
    </source>
</evidence>
<dbReference type="PANTHER" id="PTHR15710:SF108">
    <property type="entry name" value="OS03G0286100 PROTEIN"/>
    <property type="match status" value="1"/>
</dbReference>
<keyword evidence="7" id="KW-0862">Zinc</keyword>
<evidence type="ECO:0000256" key="1">
    <source>
        <dbReference type="ARBA" id="ARBA00000900"/>
    </source>
</evidence>
<feature type="region of interest" description="Disordered" evidence="9">
    <location>
        <begin position="1"/>
        <end position="28"/>
    </location>
</feature>
<dbReference type="GO" id="GO:0005737">
    <property type="term" value="C:cytoplasm"/>
    <property type="evidence" value="ECO:0007669"/>
    <property type="project" value="TreeGrafter"/>
</dbReference>
<dbReference type="PANTHER" id="PTHR15710">
    <property type="entry name" value="E3 UBIQUITIN-PROTEIN LIGASE PRAJA"/>
    <property type="match status" value="1"/>
</dbReference>
<keyword evidence="5 8" id="KW-0863">Zinc-finger</keyword>
<feature type="region of interest" description="Disordered" evidence="9">
    <location>
        <begin position="35"/>
        <end position="54"/>
    </location>
</feature>
<evidence type="ECO:0000313" key="12">
    <source>
        <dbReference type="Proteomes" id="UP000652761"/>
    </source>
</evidence>
<feature type="compositionally biased region" description="Basic and acidic residues" evidence="9">
    <location>
        <begin position="38"/>
        <end position="54"/>
    </location>
</feature>
<accession>A0A843XAF0</accession>
<feature type="region of interest" description="Disordered" evidence="9">
    <location>
        <begin position="153"/>
        <end position="208"/>
    </location>
</feature>
<dbReference type="InterPro" id="IPR001841">
    <property type="entry name" value="Znf_RING"/>
</dbReference>
<dbReference type="PROSITE" id="PS50089">
    <property type="entry name" value="ZF_RING_2"/>
    <property type="match status" value="1"/>
</dbReference>
<evidence type="ECO:0000259" key="10">
    <source>
        <dbReference type="PROSITE" id="PS50089"/>
    </source>
</evidence>
<evidence type="ECO:0000256" key="9">
    <source>
        <dbReference type="SAM" id="MobiDB-lite"/>
    </source>
</evidence>
<dbReference type="SUPFAM" id="SSF57850">
    <property type="entry name" value="RING/U-box"/>
    <property type="match status" value="1"/>
</dbReference>
<proteinExistence type="predicted"/>
<evidence type="ECO:0000256" key="8">
    <source>
        <dbReference type="PROSITE-ProRule" id="PRU00175"/>
    </source>
</evidence>